<sequence>MVESAWVALSMVIAGVLLTYAMVKANKIAKYTAGSSNESTASVLGTAASIQNRVRISICYMAVFIALYIWKLAFRIGGYSSEWLFTAVIICEALQPALMLVVFVADILTNIRVIQCPEWSSASVICSSDSESAKSTIRRRGSKSFTSWRKTGFLEWQKHCIDQEIKAIPPSSDINLWIGQVKQCYIRSDFSHYEQDDYSVSDISYDEMPEFHPDTMAINLSSN</sequence>
<keyword evidence="3" id="KW-1185">Reference proteome</keyword>
<reference evidence="2" key="1">
    <citation type="submission" date="2022-07" db="EMBL/GenBank/DDBJ databases">
        <title>Phylogenomic reconstructions and comparative analyses of Kickxellomycotina fungi.</title>
        <authorList>
            <person name="Reynolds N.K."/>
            <person name="Stajich J.E."/>
            <person name="Barry K."/>
            <person name="Grigoriev I.V."/>
            <person name="Crous P."/>
            <person name="Smith M.E."/>
        </authorList>
    </citation>
    <scope>NUCLEOTIDE SEQUENCE</scope>
    <source>
        <strain evidence="2">NRRL 1565</strain>
    </source>
</reference>
<feature type="transmembrane region" description="Helical" evidence="1">
    <location>
        <begin position="83"/>
        <end position="105"/>
    </location>
</feature>
<keyword evidence="1" id="KW-0812">Transmembrane</keyword>
<feature type="transmembrane region" description="Helical" evidence="1">
    <location>
        <begin position="58"/>
        <end position="77"/>
    </location>
</feature>
<protein>
    <submittedName>
        <fullName evidence="2">Uncharacterized protein</fullName>
    </submittedName>
</protein>
<organism evidence="2 3">
    <name type="scientific">Coemansia guatemalensis</name>
    <dbReference type="NCBI Taxonomy" id="2761395"/>
    <lineage>
        <taxon>Eukaryota</taxon>
        <taxon>Fungi</taxon>
        <taxon>Fungi incertae sedis</taxon>
        <taxon>Zoopagomycota</taxon>
        <taxon>Kickxellomycotina</taxon>
        <taxon>Kickxellomycetes</taxon>
        <taxon>Kickxellales</taxon>
        <taxon>Kickxellaceae</taxon>
        <taxon>Coemansia</taxon>
    </lineage>
</organism>
<dbReference type="AlphaFoldDB" id="A0A9W8HNS3"/>
<feature type="transmembrane region" description="Helical" evidence="1">
    <location>
        <begin position="6"/>
        <end position="23"/>
    </location>
</feature>
<comment type="caution">
    <text evidence="2">The sequence shown here is derived from an EMBL/GenBank/DDBJ whole genome shotgun (WGS) entry which is preliminary data.</text>
</comment>
<dbReference type="Proteomes" id="UP001140094">
    <property type="component" value="Unassembled WGS sequence"/>
</dbReference>
<dbReference type="OrthoDB" id="5584619at2759"/>
<name>A0A9W8HNS3_9FUNG</name>
<evidence type="ECO:0000256" key="1">
    <source>
        <dbReference type="SAM" id="Phobius"/>
    </source>
</evidence>
<dbReference type="EMBL" id="JANBUO010002669">
    <property type="protein sequence ID" value="KAJ2794056.1"/>
    <property type="molecule type" value="Genomic_DNA"/>
</dbReference>
<evidence type="ECO:0000313" key="2">
    <source>
        <dbReference type="EMBL" id="KAJ2794056.1"/>
    </source>
</evidence>
<keyword evidence="1" id="KW-1133">Transmembrane helix</keyword>
<evidence type="ECO:0000313" key="3">
    <source>
        <dbReference type="Proteomes" id="UP001140094"/>
    </source>
</evidence>
<proteinExistence type="predicted"/>
<accession>A0A9W8HNS3</accession>
<keyword evidence="1" id="KW-0472">Membrane</keyword>
<gene>
    <name evidence="2" type="ORF">H4R20_006350</name>
</gene>